<dbReference type="GO" id="GO:0008608">
    <property type="term" value="P:attachment of spindle microtubules to kinetochore"/>
    <property type="evidence" value="ECO:0007669"/>
    <property type="project" value="InterPro"/>
</dbReference>
<feature type="compositionally biased region" description="Basic and acidic residues" evidence="19">
    <location>
        <begin position="204"/>
        <end position="241"/>
    </location>
</feature>
<keyword evidence="14" id="KW-0539">Nucleus</keyword>
<protein>
    <recommendedName>
        <fullName evidence="17">DASH complex subunit SPC34</fullName>
    </recommendedName>
    <alternativeName>
        <fullName evidence="18">Outer kinetochore protein SPC34</fullName>
    </alternativeName>
</protein>
<comment type="similarity">
    <text evidence="4">Belongs to the DASH complex SPC34 family.</text>
</comment>
<organism evidence="20 21">
    <name type="scientific">Coniochaeta pulveracea</name>
    <dbReference type="NCBI Taxonomy" id="177199"/>
    <lineage>
        <taxon>Eukaryota</taxon>
        <taxon>Fungi</taxon>
        <taxon>Dikarya</taxon>
        <taxon>Ascomycota</taxon>
        <taxon>Pezizomycotina</taxon>
        <taxon>Sordariomycetes</taxon>
        <taxon>Sordariomycetidae</taxon>
        <taxon>Coniochaetales</taxon>
        <taxon>Coniochaetaceae</taxon>
        <taxon>Coniochaeta</taxon>
    </lineage>
</organism>
<keyword evidence="15" id="KW-0131">Cell cycle</keyword>
<evidence type="ECO:0000256" key="10">
    <source>
        <dbReference type="ARBA" id="ARBA00022829"/>
    </source>
</evidence>
<feature type="region of interest" description="Disordered" evidence="19">
    <location>
        <begin position="52"/>
        <end position="77"/>
    </location>
</feature>
<proteinExistence type="inferred from homology"/>
<dbReference type="EMBL" id="QVQW01000131">
    <property type="protein sequence ID" value="RKU39939.1"/>
    <property type="molecule type" value="Genomic_DNA"/>
</dbReference>
<evidence type="ECO:0000256" key="19">
    <source>
        <dbReference type="SAM" id="MobiDB-lite"/>
    </source>
</evidence>
<keyword evidence="5" id="KW-0158">Chromosome</keyword>
<dbReference type="InterPro" id="IPR013966">
    <property type="entry name" value="Spc34"/>
</dbReference>
<evidence type="ECO:0000256" key="2">
    <source>
        <dbReference type="ARBA" id="ARBA00004186"/>
    </source>
</evidence>
<keyword evidence="10" id="KW-0159">Chromosome partition</keyword>
<dbReference type="Pfam" id="PF08657">
    <property type="entry name" value="DASH_Spc34"/>
    <property type="match status" value="2"/>
</dbReference>
<comment type="caution">
    <text evidence="20">The sequence shown here is derived from an EMBL/GenBank/DDBJ whole genome shotgun (WGS) entry which is preliminary data.</text>
</comment>
<dbReference type="AlphaFoldDB" id="A0A420XWJ9"/>
<evidence type="ECO:0000256" key="17">
    <source>
        <dbReference type="ARBA" id="ARBA00044112"/>
    </source>
</evidence>
<evidence type="ECO:0000256" key="18">
    <source>
        <dbReference type="ARBA" id="ARBA00044346"/>
    </source>
</evidence>
<sequence>MSLLQAHLEQISFSCQGIDSLPFPPPKIFTNALLSNPDITSLIRDVEPHERALFSVPPPQPPQIPTKRESEKTAGKARRQTVFNVAQGEVTTGPPTTRARPRQHTAVAAVLGGDLHSRIVRGGQSNKGEVDLEVLLHGVEKLCNVYPRPDALERIGAIRRKNTQQWDTMAYYESGIAKQQEEASRRFNKDHLFSDEEDDDEEKNDAGDDRMTEEELRREEEEVRRLERRQRELRERLRTMGKDMSGLGYM</sequence>
<reference evidence="20 21" key="1">
    <citation type="submission" date="2018-08" db="EMBL/GenBank/DDBJ databases">
        <title>Draft genome of the lignicolous fungus Coniochaeta pulveracea.</title>
        <authorList>
            <person name="Borstlap C.J."/>
            <person name="De Witt R.N."/>
            <person name="Botha A."/>
            <person name="Volschenk H."/>
        </authorList>
    </citation>
    <scope>NUCLEOTIDE SEQUENCE [LARGE SCALE GENOMIC DNA]</scope>
    <source>
        <strain evidence="20 21">CAB683</strain>
    </source>
</reference>
<evidence type="ECO:0000256" key="11">
    <source>
        <dbReference type="ARBA" id="ARBA00022838"/>
    </source>
</evidence>
<evidence type="ECO:0000256" key="13">
    <source>
        <dbReference type="ARBA" id="ARBA00023212"/>
    </source>
</evidence>
<evidence type="ECO:0000256" key="14">
    <source>
        <dbReference type="ARBA" id="ARBA00023242"/>
    </source>
</evidence>
<evidence type="ECO:0000256" key="5">
    <source>
        <dbReference type="ARBA" id="ARBA00022454"/>
    </source>
</evidence>
<evidence type="ECO:0000256" key="4">
    <source>
        <dbReference type="ARBA" id="ARBA00008491"/>
    </source>
</evidence>
<dbReference type="OrthoDB" id="10016597at2759"/>
<dbReference type="Proteomes" id="UP000275385">
    <property type="component" value="Unassembled WGS sequence"/>
</dbReference>
<keyword evidence="21" id="KW-1185">Reference proteome</keyword>
<dbReference type="GO" id="GO:0005876">
    <property type="term" value="C:spindle microtubule"/>
    <property type="evidence" value="ECO:0007669"/>
    <property type="project" value="InterPro"/>
</dbReference>
<evidence type="ECO:0000256" key="8">
    <source>
        <dbReference type="ARBA" id="ARBA00022701"/>
    </source>
</evidence>
<accession>A0A420XWJ9</accession>
<gene>
    <name evidence="20" type="ORF">DL546_000971</name>
</gene>
<evidence type="ECO:0000256" key="1">
    <source>
        <dbReference type="ARBA" id="ARBA00004123"/>
    </source>
</evidence>
<keyword evidence="12" id="KW-0175">Coiled coil</keyword>
<feature type="region of interest" description="Disordered" evidence="19">
    <location>
        <begin position="191"/>
        <end position="250"/>
    </location>
</feature>
<evidence type="ECO:0000256" key="3">
    <source>
        <dbReference type="ARBA" id="ARBA00004629"/>
    </source>
</evidence>
<name>A0A420XWJ9_9PEZI</name>
<dbReference type="GO" id="GO:0051301">
    <property type="term" value="P:cell division"/>
    <property type="evidence" value="ECO:0007669"/>
    <property type="project" value="UniProtKB-KW"/>
</dbReference>
<keyword evidence="11" id="KW-0995">Kinetochore</keyword>
<keyword evidence="6" id="KW-0963">Cytoplasm</keyword>
<evidence type="ECO:0000256" key="7">
    <source>
        <dbReference type="ARBA" id="ARBA00022618"/>
    </source>
</evidence>
<evidence type="ECO:0000313" key="21">
    <source>
        <dbReference type="Proteomes" id="UP000275385"/>
    </source>
</evidence>
<evidence type="ECO:0000313" key="20">
    <source>
        <dbReference type="EMBL" id="RKU39939.1"/>
    </source>
</evidence>
<evidence type="ECO:0000256" key="15">
    <source>
        <dbReference type="ARBA" id="ARBA00023306"/>
    </source>
</evidence>
<keyword evidence="16" id="KW-0137">Centromere</keyword>
<evidence type="ECO:0000256" key="12">
    <source>
        <dbReference type="ARBA" id="ARBA00023054"/>
    </source>
</evidence>
<dbReference type="GO" id="GO:0042729">
    <property type="term" value="C:DASH complex"/>
    <property type="evidence" value="ECO:0007669"/>
    <property type="project" value="InterPro"/>
</dbReference>
<keyword evidence="13" id="KW-0206">Cytoskeleton</keyword>
<evidence type="ECO:0000256" key="16">
    <source>
        <dbReference type="ARBA" id="ARBA00023328"/>
    </source>
</evidence>
<keyword evidence="8" id="KW-0493">Microtubule</keyword>
<evidence type="ECO:0000256" key="9">
    <source>
        <dbReference type="ARBA" id="ARBA00022776"/>
    </source>
</evidence>
<evidence type="ECO:0000256" key="6">
    <source>
        <dbReference type="ARBA" id="ARBA00022490"/>
    </source>
</evidence>
<keyword evidence="9" id="KW-0498">Mitosis</keyword>
<keyword evidence="7" id="KW-0132">Cell division</keyword>
<comment type="subcellular location">
    <subcellularLocation>
        <location evidence="3">Chromosome</location>
        <location evidence="3">Centromere</location>
        <location evidence="3">Kinetochore</location>
    </subcellularLocation>
    <subcellularLocation>
        <location evidence="2">Cytoplasm</location>
        <location evidence="2">Cytoskeleton</location>
        <location evidence="2">Spindle</location>
    </subcellularLocation>
    <subcellularLocation>
        <location evidence="1">Nucleus</location>
    </subcellularLocation>
</comment>